<dbReference type="Proteomes" id="UP001432322">
    <property type="component" value="Unassembled WGS sequence"/>
</dbReference>
<feature type="non-terminal residue" evidence="1">
    <location>
        <position position="1"/>
    </location>
</feature>
<evidence type="ECO:0000313" key="1">
    <source>
        <dbReference type="EMBL" id="GMT24023.1"/>
    </source>
</evidence>
<proteinExistence type="predicted"/>
<gene>
    <name evidence="1" type="ORF">PFISCL1PPCAC_15320</name>
</gene>
<reference evidence="1" key="1">
    <citation type="submission" date="2023-10" db="EMBL/GenBank/DDBJ databases">
        <title>Genome assembly of Pristionchus species.</title>
        <authorList>
            <person name="Yoshida K."/>
            <person name="Sommer R.J."/>
        </authorList>
    </citation>
    <scope>NUCLEOTIDE SEQUENCE</scope>
    <source>
        <strain evidence="1">RS5133</strain>
    </source>
</reference>
<protein>
    <submittedName>
        <fullName evidence="1">Uncharacterized protein</fullName>
    </submittedName>
</protein>
<name>A0AAV5W022_9BILA</name>
<keyword evidence="2" id="KW-1185">Reference proteome</keyword>
<comment type="caution">
    <text evidence="1">The sequence shown here is derived from an EMBL/GenBank/DDBJ whole genome shotgun (WGS) entry which is preliminary data.</text>
</comment>
<dbReference type="AlphaFoldDB" id="A0AAV5W022"/>
<feature type="non-terminal residue" evidence="1">
    <location>
        <position position="81"/>
    </location>
</feature>
<accession>A0AAV5W022</accession>
<sequence>GLEDVPLSPSIPLDELTTEQRGLIQDIVPIKEEEVKPPRYDDDDYPGIIQMESLPESLEISISATATPTRRRKKSEEMIRE</sequence>
<organism evidence="1 2">
    <name type="scientific">Pristionchus fissidentatus</name>
    <dbReference type="NCBI Taxonomy" id="1538716"/>
    <lineage>
        <taxon>Eukaryota</taxon>
        <taxon>Metazoa</taxon>
        <taxon>Ecdysozoa</taxon>
        <taxon>Nematoda</taxon>
        <taxon>Chromadorea</taxon>
        <taxon>Rhabditida</taxon>
        <taxon>Rhabditina</taxon>
        <taxon>Diplogasteromorpha</taxon>
        <taxon>Diplogasteroidea</taxon>
        <taxon>Neodiplogasteridae</taxon>
        <taxon>Pristionchus</taxon>
    </lineage>
</organism>
<evidence type="ECO:0000313" key="2">
    <source>
        <dbReference type="Proteomes" id="UP001432322"/>
    </source>
</evidence>
<dbReference type="EMBL" id="BTSY01000004">
    <property type="protein sequence ID" value="GMT24023.1"/>
    <property type="molecule type" value="Genomic_DNA"/>
</dbReference>